<dbReference type="Pfam" id="PF13561">
    <property type="entry name" value="adh_short_C2"/>
    <property type="match status" value="1"/>
</dbReference>
<dbReference type="CDD" id="cd05233">
    <property type="entry name" value="SDR_c"/>
    <property type="match status" value="1"/>
</dbReference>
<protein>
    <submittedName>
        <fullName evidence="2">3-oxoacyl-[acyl-carrier protein] reductase/2-deoxy-D-gluconate 3-dehydrogenase</fullName>
    </submittedName>
</protein>
<dbReference type="InterPro" id="IPR002347">
    <property type="entry name" value="SDR_fam"/>
</dbReference>
<dbReference type="EMBL" id="QPJK01000014">
    <property type="protein sequence ID" value="RCW64753.1"/>
    <property type="molecule type" value="Genomic_DNA"/>
</dbReference>
<comment type="caution">
    <text evidence="2">The sequence shown here is derived from an EMBL/GenBank/DDBJ whole genome shotgun (WGS) entry which is preliminary data.</text>
</comment>
<dbReference type="FunFam" id="3.40.50.720:FF:000084">
    <property type="entry name" value="Short-chain dehydrogenase reductase"/>
    <property type="match status" value="1"/>
</dbReference>
<dbReference type="GO" id="GO:0016616">
    <property type="term" value="F:oxidoreductase activity, acting on the CH-OH group of donors, NAD or NADP as acceptor"/>
    <property type="evidence" value="ECO:0007669"/>
    <property type="project" value="TreeGrafter"/>
</dbReference>
<dbReference type="AlphaFoldDB" id="A0A368X9W5"/>
<accession>A0A368X9W5</accession>
<dbReference type="PANTHER" id="PTHR42760">
    <property type="entry name" value="SHORT-CHAIN DEHYDROGENASES/REDUCTASES FAMILY MEMBER"/>
    <property type="match status" value="1"/>
</dbReference>
<dbReference type="InterPro" id="IPR020904">
    <property type="entry name" value="Sc_DH/Rdtase_CS"/>
</dbReference>
<dbReference type="PRINTS" id="PR00081">
    <property type="entry name" value="GDHRDH"/>
</dbReference>
<reference evidence="2 3" key="1">
    <citation type="submission" date="2018-07" db="EMBL/GenBank/DDBJ databases">
        <title>Genomic Encyclopedia of Type Strains, Phase IV (KMG-IV): sequencing the most valuable type-strain genomes for metagenomic binning, comparative biology and taxonomic classification.</title>
        <authorList>
            <person name="Goeker M."/>
        </authorList>
    </citation>
    <scope>NUCLEOTIDE SEQUENCE [LARGE SCALE GENOMIC DNA]</scope>
    <source>
        <strain evidence="2 3">DSM 21634</strain>
    </source>
</reference>
<dbReference type="InterPro" id="IPR036291">
    <property type="entry name" value="NAD(P)-bd_dom_sf"/>
</dbReference>
<dbReference type="Gene3D" id="3.40.50.720">
    <property type="entry name" value="NAD(P)-binding Rossmann-like Domain"/>
    <property type="match status" value="1"/>
</dbReference>
<dbReference type="GO" id="GO:0030497">
    <property type="term" value="P:fatty acid elongation"/>
    <property type="evidence" value="ECO:0007669"/>
    <property type="project" value="TreeGrafter"/>
</dbReference>
<evidence type="ECO:0000313" key="3">
    <source>
        <dbReference type="Proteomes" id="UP000252884"/>
    </source>
</evidence>
<organism evidence="2 3">
    <name type="scientific">Pseudorhodoferax soli</name>
    <dbReference type="NCBI Taxonomy" id="545864"/>
    <lineage>
        <taxon>Bacteria</taxon>
        <taxon>Pseudomonadati</taxon>
        <taxon>Pseudomonadota</taxon>
        <taxon>Betaproteobacteria</taxon>
        <taxon>Burkholderiales</taxon>
        <taxon>Comamonadaceae</taxon>
    </lineage>
</organism>
<evidence type="ECO:0000313" key="2">
    <source>
        <dbReference type="EMBL" id="RCW64753.1"/>
    </source>
</evidence>
<dbReference type="Proteomes" id="UP000252884">
    <property type="component" value="Unassembled WGS sequence"/>
</dbReference>
<evidence type="ECO:0000256" key="1">
    <source>
        <dbReference type="ARBA" id="ARBA00006484"/>
    </source>
</evidence>
<keyword evidence="3" id="KW-1185">Reference proteome</keyword>
<dbReference type="RefSeq" id="WP_114472126.1">
    <property type="nucleotide sequence ID" value="NZ_QPJK01000014.1"/>
</dbReference>
<comment type="similarity">
    <text evidence="1">Belongs to the short-chain dehydrogenases/reductases (SDR) family.</text>
</comment>
<gene>
    <name evidence="2" type="ORF">DES41_11465</name>
</gene>
<name>A0A368X9W5_9BURK</name>
<dbReference type="OrthoDB" id="9774430at2"/>
<dbReference type="PANTHER" id="PTHR42760:SF40">
    <property type="entry name" value="3-OXOACYL-[ACYL-CARRIER-PROTEIN] REDUCTASE, CHLOROPLASTIC"/>
    <property type="match status" value="1"/>
</dbReference>
<sequence>MAQHLSGPANLQGQVALITGGAGGMGRAISRAFRAAGAQVVATDRAEHADIGEGIDYRPYDVTSRAQTDRVVDAVIAAHGKVDILVLCAGTIARTPLADSTDEEWDAILDVNLRGVVNPARKLFPLMCGQGFGKILAAGSIAAKNGGVASGPAYVSAKAAVHGLMRWIAKAGAPHGVYANTLAPGPVETAMWANVTGSTGAPAANATVPLGRYGNAEDIAQAALFLCSPASNWITGTSLDISGGMWMD</sequence>
<dbReference type="SUPFAM" id="SSF51735">
    <property type="entry name" value="NAD(P)-binding Rossmann-fold domains"/>
    <property type="match status" value="1"/>
</dbReference>
<proteinExistence type="inferred from homology"/>
<dbReference type="PROSITE" id="PS00061">
    <property type="entry name" value="ADH_SHORT"/>
    <property type="match status" value="1"/>
</dbReference>